<evidence type="ECO:0000256" key="7">
    <source>
        <dbReference type="SAM" id="MobiDB-lite"/>
    </source>
</evidence>
<dbReference type="InterPro" id="IPR005024">
    <property type="entry name" value="Snf7_fam"/>
</dbReference>
<proteinExistence type="inferred from homology"/>
<dbReference type="PANTHER" id="PTHR22761">
    <property type="entry name" value="CHARGED MULTIVESICULAR BODY PROTEIN"/>
    <property type="match status" value="1"/>
</dbReference>
<evidence type="ECO:0000256" key="2">
    <source>
        <dbReference type="ARBA" id="ARBA00006190"/>
    </source>
</evidence>
<name>A0A367K190_RHIST</name>
<evidence type="ECO:0000313" key="9">
    <source>
        <dbReference type="Proteomes" id="UP000253551"/>
    </source>
</evidence>
<comment type="similarity">
    <text evidence="2">Belongs to the SNF7 family.</text>
</comment>
<dbReference type="GO" id="GO:0015031">
    <property type="term" value="P:protein transport"/>
    <property type="evidence" value="ECO:0007669"/>
    <property type="project" value="UniProtKB-KW"/>
</dbReference>
<evidence type="ECO:0000256" key="3">
    <source>
        <dbReference type="ARBA" id="ARBA00022448"/>
    </source>
</evidence>
<comment type="caution">
    <text evidence="8">The sequence shown here is derived from an EMBL/GenBank/DDBJ whole genome shotgun (WGS) entry which is preliminary data.</text>
</comment>
<dbReference type="GO" id="GO:0000815">
    <property type="term" value="C:ESCRT III complex"/>
    <property type="evidence" value="ECO:0007669"/>
    <property type="project" value="TreeGrafter"/>
</dbReference>
<evidence type="ECO:0000256" key="6">
    <source>
        <dbReference type="ARBA" id="ARBA00023136"/>
    </source>
</evidence>
<feature type="region of interest" description="Disordered" evidence="7">
    <location>
        <begin position="99"/>
        <end position="145"/>
    </location>
</feature>
<accession>A0A367K190</accession>
<dbReference type="EMBL" id="PJQM01002369">
    <property type="protein sequence ID" value="RCH95946.1"/>
    <property type="molecule type" value="Genomic_DNA"/>
</dbReference>
<dbReference type="GO" id="GO:0005771">
    <property type="term" value="C:multivesicular body"/>
    <property type="evidence" value="ECO:0007669"/>
    <property type="project" value="TreeGrafter"/>
</dbReference>
<dbReference type="PANTHER" id="PTHR22761:SF5">
    <property type="entry name" value="CHARGED MULTIVESICULAR BODY PROTEIN 6"/>
    <property type="match status" value="1"/>
</dbReference>
<dbReference type="Gene3D" id="6.10.140.1230">
    <property type="match status" value="1"/>
</dbReference>
<keyword evidence="9" id="KW-1185">Reference proteome</keyword>
<dbReference type="STRING" id="4846.A0A367K190"/>
<keyword evidence="3" id="KW-0813">Transport</keyword>
<comment type="subcellular location">
    <subcellularLocation>
        <location evidence="1">Endosome membrane</location>
    </subcellularLocation>
</comment>
<dbReference type="OrthoDB" id="441172at2759"/>
<protein>
    <submittedName>
        <fullName evidence="8">Vacuolar protein sorting-associated protein 20</fullName>
    </submittedName>
</protein>
<gene>
    <name evidence="8" type="primary">VPS20</name>
    <name evidence="8" type="ORF">CU098_001884</name>
</gene>
<organism evidence="8 9">
    <name type="scientific">Rhizopus stolonifer</name>
    <name type="common">Rhizopus nigricans</name>
    <dbReference type="NCBI Taxonomy" id="4846"/>
    <lineage>
        <taxon>Eukaryota</taxon>
        <taxon>Fungi</taxon>
        <taxon>Fungi incertae sedis</taxon>
        <taxon>Mucoromycota</taxon>
        <taxon>Mucoromycotina</taxon>
        <taxon>Mucoromycetes</taxon>
        <taxon>Mucorales</taxon>
        <taxon>Mucorineae</taxon>
        <taxon>Rhizopodaceae</taxon>
        <taxon>Rhizopus</taxon>
    </lineage>
</organism>
<evidence type="ECO:0000256" key="5">
    <source>
        <dbReference type="ARBA" id="ARBA00022927"/>
    </source>
</evidence>
<feature type="compositionally biased region" description="Basic and acidic residues" evidence="7">
    <location>
        <begin position="135"/>
        <end position="145"/>
    </location>
</feature>
<evidence type="ECO:0000313" key="8">
    <source>
        <dbReference type="EMBL" id="RCH95946.1"/>
    </source>
</evidence>
<evidence type="ECO:0000256" key="4">
    <source>
        <dbReference type="ARBA" id="ARBA00022753"/>
    </source>
</evidence>
<dbReference type="GO" id="GO:0006900">
    <property type="term" value="P:vesicle budding from membrane"/>
    <property type="evidence" value="ECO:0007669"/>
    <property type="project" value="TreeGrafter"/>
</dbReference>
<dbReference type="AlphaFoldDB" id="A0A367K190"/>
<dbReference type="Proteomes" id="UP000253551">
    <property type="component" value="Unassembled WGS sequence"/>
</dbReference>
<keyword evidence="5" id="KW-0653">Protein transport</keyword>
<feature type="non-terminal residue" evidence="8">
    <location>
        <position position="1"/>
    </location>
</feature>
<sequence length="145" mass="16479">YQVQLLEKTDQQLMNLEELTHSIEYALVEKQVLEGLQKGNDVLKEIHKETSIEAVEKLMDDTADAIAYQNEIDEMLHELISAEEEEEIERELNELREEELNAKLPEVPKNKLPEPVSDPEIPSVPNHVPAPVKASAKEKQAMLAT</sequence>
<dbReference type="GO" id="GO:0032511">
    <property type="term" value="P:late endosome to vacuole transport via multivesicular body sorting pathway"/>
    <property type="evidence" value="ECO:0007669"/>
    <property type="project" value="TreeGrafter"/>
</dbReference>
<keyword evidence="4" id="KW-0967">Endosome</keyword>
<reference evidence="8 9" key="1">
    <citation type="journal article" date="2018" name="G3 (Bethesda)">
        <title>Phylogenetic and Phylogenomic Definition of Rhizopus Species.</title>
        <authorList>
            <person name="Gryganskyi A.P."/>
            <person name="Golan J."/>
            <person name="Dolatabadi S."/>
            <person name="Mondo S."/>
            <person name="Robb S."/>
            <person name="Idnurm A."/>
            <person name="Muszewska A."/>
            <person name="Steczkiewicz K."/>
            <person name="Masonjones S."/>
            <person name="Liao H.L."/>
            <person name="Gajdeczka M.T."/>
            <person name="Anike F."/>
            <person name="Vuek A."/>
            <person name="Anishchenko I.M."/>
            <person name="Voigt K."/>
            <person name="de Hoog G.S."/>
            <person name="Smith M.E."/>
            <person name="Heitman J."/>
            <person name="Vilgalys R."/>
            <person name="Stajich J.E."/>
        </authorList>
    </citation>
    <scope>NUCLEOTIDE SEQUENCE [LARGE SCALE GENOMIC DNA]</scope>
    <source>
        <strain evidence="8 9">LSU 92-RS-03</strain>
    </source>
</reference>
<evidence type="ECO:0000256" key="1">
    <source>
        <dbReference type="ARBA" id="ARBA00004608"/>
    </source>
</evidence>
<keyword evidence="6" id="KW-0472">Membrane</keyword>
<dbReference type="Pfam" id="PF03357">
    <property type="entry name" value="Snf7"/>
    <property type="match status" value="1"/>
</dbReference>
<feature type="compositionally biased region" description="Basic and acidic residues" evidence="7">
    <location>
        <begin position="99"/>
        <end position="112"/>
    </location>
</feature>